<dbReference type="FunFam" id="3.40.366.10:FF:000002">
    <property type="entry name" value="Probable polyketide synthase 2"/>
    <property type="match status" value="1"/>
</dbReference>
<dbReference type="SUPFAM" id="SSF51735">
    <property type="entry name" value="NAD(P)-binding Rossmann-fold domains"/>
    <property type="match status" value="2"/>
</dbReference>
<keyword evidence="3" id="KW-0596">Phosphopantetheine</keyword>
<protein>
    <submittedName>
        <fullName evidence="14">Polyketide synthase</fullName>
    </submittedName>
</protein>
<comment type="caution">
    <text evidence="14">The sequence shown here is derived from an EMBL/GenBank/DDBJ whole genome shotgun (WGS) entry which is preliminary data.</text>
</comment>
<comment type="cofactor">
    <cofactor evidence="1">
        <name>pantetheine 4'-phosphate</name>
        <dbReference type="ChEBI" id="CHEBI:47942"/>
    </cofactor>
</comment>
<keyword evidence="8" id="KW-0012">Acyltransferase</keyword>
<dbReference type="InterPro" id="IPR018201">
    <property type="entry name" value="Ketoacyl_synth_AS"/>
</dbReference>
<dbReference type="Pfam" id="PF00109">
    <property type="entry name" value="ketoacyl-synt"/>
    <property type="match status" value="1"/>
</dbReference>
<dbReference type="InterPro" id="IPR049551">
    <property type="entry name" value="PKS_DH_C"/>
</dbReference>
<dbReference type="CDD" id="cd08956">
    <property type="entry name" value="KR_3_FAS_SDR_x"/>
    <property type="match status" value="1"/>
</dbReference>
<dbReference type="InterPro" id="IPR013968">
    <property type="entry name" value="PKS_KR"/>
</dbReference>
<dbReference type="InterPro" id="IPR020841">
    <property type="entry name" value="PKS_Beta-ketoAc_synthase_dom"/>
</dbReference>
<dbReference type="Pfam" id="PF22953">
    <property type="entry name" value="SpnB_Rossmann"/>
    <property type="match status" value="1"/>
</dbReference>
<dbReference type="Gene3D" id="3.10.129.110">
    <property type="entry name" value="Polyketide synthase dehydratase"/>
    <property type="match status" value="1"/>
</dbReference>
<dbReference type="PROSITE" id="PS52019">
    <property type="entry name" value="PKS_MFAS_DH"/>
    <property type="match status" value="1"/>
</dbReference>
<dbReference type="Proteomes" id="UP000077701">
    <property type="component" value="Unassembled WGS sequence"/>
</dbReference>
<feature type="active site" description="Proton acceptor; for dehydratase activity" evidence="9">
    <location>
        <position position="946"/>
    </location>
</feature>
<reference evidence="15" key="2">
    <citation type="submission" date="2016-04" db="EMBL/GenBank/DDBJ databases">
        <title>Planomonospora sphaerica JCM9374 whole genome shotgun sequence.</title>
        <authorList>
            <person name="Suzuki T."/>
            <person name="Dohra H."/>
            <person name="Kodani S."/>
        </authorList>
    </citation>
    <scope>NUCLEOTIDE SEQUENCE [LARGE SCALE GENOMIC DNA]</scope>
    <source>
        <strain evidence="15">JCM 9374</strain>
    </source>
</reference>
<dbReference type="GO" id="GO:0004315">
    <property type="term" value="F:3-oxoacyl-[acyl-carrier-protein] synthase activity"/>
    <property type="evidence" value="ECO:0007669"/>
    <property type="project" value="InterPro"/>
</dbReference>
<dbReference type="InterPro" id="IPR055123">
    <property type="entry name" value="SpnB-like_Rossmann"/>
</dbReference>
<dbReference type="Gene3D" id="1.10.1200.10">
    <property type="entry name" value="ACP-like"/>
    <property type="match status" value="1"/>
</dbReference>
<dbReference type="PROSITE" id="PS52004">
    <property type="entry name" value="KS3_2"/>
    <property type="match status" value="1"/>
</dbReference>
<dbReference type="InterPro" id="IPR049900">
    <property type="entry name" value="PKS_mFAS_DH"/>
</dbReference>
<dbReference type="GO" id="GO:0031177">
    <property type="term" value="F:phosphopantetheine binding"/>
    <property type="evidence" value="ECO:0007669"/>
    <property type="project" value="InterPro"/>
</dbReference>
<dbReference type="InterPro" id="IPR016035">
    <property type="entry name" value="Acyl_Trfase/lysoPLipase"/>
</dbReference>
<keyword evidence="15" id="KW-1185">Reference proteome</keyword>
<dbReference type="InterPro" id="IPR015083">
    <property type="entry name" value="NorB/c/GfsB-D-like_docking"/>
</dbReference>
<evidence type="ECO:0000256" key="10">
    <source>
        <dbReference type="SAM" id="Coils"/>
    </source>
</evidence>
<dbReference type="InterPro" id="IPR001227">
    <property type="entry name" value="Ac_transferase_dom_sf"/>
</dbReference>
<dbReference type="SUPFAM" id="SSF53901">
    <property type="entry name" value="Thiolase-like"/>
    <property type="match status" value="1"/>
</dbReference>
<dbReference type="InterPro" id="IPR050091">
    <property type="entry name" value="PKS_NRPS_Biosynth_Enz"/>
</dbReference>
<proteinExistence type="predicted"/>
<feature type="region of interest" description="N-terminal hotdog fold" evidence="9">
    <location>
        <begin position="914"/>
        <end position="1038"/>
    </location>
</feature>
<dbReference type="InterPro" id="IPR057326">
    <property type="entry name" value="KR_dom"/>
</dbReference>
<dbReference type="Gene3D" id="3.40.366.10">
    <property type="entry name" value="Malonyl-Coenzyme A Acyl Carrier Protein, domain 2"/>
    <property type="match status" value="1"/>
</dbReference>
<dbReference type="PROSITE" id="PS00606">
    <property type="entry name" value="KS3_1"/>
    <property type="match status" value="1"/>
</dbReference>
<dbReference type="Pfam" id="PF00698">
    <property type="entry name" value="Acyl_transf_1"/>
    <property type="match status" value="1"/>
</dbReference>
<dbReference type="Gene3D" id="3.40.50.720">
    <property type="entry name" value="NAD(P)-binding Rossmann-like Domain"/>
    <property type="match status" value="1"/>
</dbReference>
<dbReference type="PANTHER" id="PTHR43775:SF51">
    <property type="entry name" value="INACTIVE PHENOLPHTHIOCEROL SYNTHESIS POLYKETIDE SYNTHASE TYPE I PKS1-RELATED"/>
    <property type="match status" value="1"/>
</dbReference>
<evidence type="ECO:0000256" key="8">
    <source>
        <dbReference type="ARBA" id="ARBA00023315"/>
    </source>
</evidence>
<dbReference type="PANTHER" id="PTHR43775">
    <property type="entry name" value="FATTY ACID SYNTHASE"/>
    <property type="match status" value="1"/>
</dbReference>
<dbReference type="Pfam" id="PF16197">
    <property type="entry name" value="KAsynt_C_assoc"/>
    <property type="match status" value="1"/>
</dbReference>
<sequence length="1755" mass="183709">MNTSVDEIVEALRRAMLENDRLRRQNAELTAGAAEPVAIVGMACRYPGDVASPEDLWRLVADGVDAVSGFPGDRGWDLDGLYDPEPGKPGRSIAREGGFLHDAADFDADFFGISPREALGTDPQQRLMLETAWEAIERAGIDPVSLKGSRTGVYAGVMYHDYGTGTSDGSLVTGRVAYTLGLEGPAVSVDTACSSSLVTLHLAVRALRSGECSLALAGGVTVMATPDMFVYFNTQRGLAADGRCKSFSAGADGTGCSEGAGMLLLERLSDARRNGHPVLAVIRGSAINQDGASSGLTTPNGPSQQRVIRQALADAGLGPGDVDAVEAHGTGTRLGDPIEAQALLATYGRDRPEGRPLWLGSIKSNMGHTQAAAGAAGVIKMVMAMRNGVLPKTLHAEERTPQVDWSAGRVELLTEAREWAQNGHPRRAGVSSFGLSGTNAHVIIEQAPPAEEEPAAGPVPPVVPPVVPLVVSARTAEALRDQAGRLAARMREEPGTPVADAAFSLASGRAALEHRAVVPAADRQEALAGLEALADGRAGAGTVRGTARSRGATAFLFSGQGAQRAGMGRELYAAHPVFAAAFDAVAAELDRHLDRGLGEVVRSGAAGSLDRTEFTQPALFAFEVALFRLLESWGVVPDVLLGHSVGELAAAHVAGVMSLPDAARLVAARGRLMQELPAGGAMVAVQASEAEVAPLLTGGAGIAAVNGPASVVVSGREEAVLAVAAALAERGRRTSRLRVSHAFHSELMDPMLERFREVAESVAYSGPVIPVVSNLSGDLYGELREADYWVRHVREAVRFADGVRALERRGVTTFVEVGPDAVLTGLAEGCVGGDGESVFVPLQRRDQEEDRALLSGVARLYTGGTPVAWREFFAGSGARRVDLPTYAFQRQRYWEDVRPAAGDVATAGLTSPDHPMLGASVALADSGGIVLTGRLSTADQRWIADHDVLGSLLLPGTGFLELAMRAGAEADCDVVEELTLQAPLILPEQGAVRVQVLVGGPDEAGRRSLAVYSRAEGEPDAPWVQHADGLLGRRDAAQAPFDLRAWPPEGATRLDVDDAYGLLLSQGYGYGPMFQGLRAAWKGGPGGTDVFAEVALPEHGRQEASLFGVHPALLDSAMHALSVADDEPEEQTLLPFSWSGASLHAAGADTLRVRLSWRDPNTVAMQLADASGAAVASVEALTFRPVSAEQLGAGRAARRDALFQVEWVRMPATADSAPWTRWEDLPGTGEVPHNVVLECAVPAGDDVPQGVRSAVAEALEAIRGRLADERFADSRLVVVTRGAVALPGEDVDLRTAPVWGLVRAAQAENPGRFVLVDTDGSEESRGALAAVLASGETEAAVRAGRVSVPRLVRAAVSPAGAPGWDADGTVLVTGGTGGLGALVARHLVAEHGVRHLLLASRRGPDAPGAAGLREELEALGARVTTAACDVGDRAALARLLADVPAAHPLRGVVHVAGAVDNALVGEWTPERVDAMLAPKADAAWHLHELTADMDLPAFVLFSSAGGMVLAAGQAGYSAANVFLDALAVHRRARGLPALSMAFGAWDVKTGMSRELSDADLHRMRRQGLPAFTEEEALAAFDAALGAAEAVVAPLRVDPAALRTRTGEVPALLRGLVRVPARQAAGSGASDGGDLMRTLAGMKPADRDRALVEMVRAHTAEILGHERPESVDVDRGFLDMGFDSLSALELRNRMVAVTGRRIIPMLVFDHPSVTAVAAHLRDEFFDKGAPSVDDDIAGATAAELFAILDNELETSE</sequence>
<evidence type="ECO:0000256" key="5">
    <source>
        <dbReference type="ARBA" id="ARBA00022679"/>
    </source>
</evidence>
<dbReference type="SUPFAM" id="SSF47336">
    <property type="entry name" value="ACP-like"/>
    <property type="match status" value="1"/>
</dbReference>
<reference evidence="14 15" key="1">
    <citation type="journal article" date="2016" name="Genome Announc.">
        <title>Draft Genome Sequence of Planomonospora sphaerica JCM9374, a Rare Actinomycete.</title>
        <authorList>
            <person name="Dohra H."/>
            <person name="Suzuki T."/>
            <person name="Inoue Y."/>
            <person name="Kodani S."/>
        </authorList>
    </citation>
    <scope>NUCLEOTIDE SEQUENCE [LARGE SCALE GENOMIC DNA]</scope>
    <source>
        <strain evidence="14 15">JCM 9374</strain>
    </source>
</reference>
<keyword evidence="6" id="KW-0045">Antibiotic biosynthesis</keyword>
<dbReference type="GO" id="GO:0033068">
    <property type="term" value="P:macrolide biosynthetic process"/>
    <property type="evidence" value="ECO:0007669"/>
    <property type="project" value="UniProtKB-ARBA"/>
</dbReference>
<dbReference type="SMART" id="SM00823">
    <property type="entry name" value="PKS_PP"/>
    <property type="match status" value="1"/>
</dbReference>
<accession>A0A171DQC8</accession>
<dbReference type="Gene3D" id="3.40.47.10">
    <property type="match status" value="1"/>
</dbReference>
<dbReference type="Pfam" id="PF08990">
    <property type="entry name" value="Docking"/>
    <property type="match status" value="1"/>
</dbReference>
<dbReference type="InterPro" id="IPR036736">
    <property type="entry name" value="ACP-like_sf"/>
</dbReference>
<dbReference type="InterPro" id="IPR009081">
    <property type="entry name" value="PP-bd_ACP"/>
</dbReference>
<dbReference type="EMBL" id="BDCX01000024">
    <property type="protein sequence ID" value="GAT71270.1"/>
    <property type="molecule type" value="Genomic_DNA"/>
</dbReference>
<evidence type="ECO:0000259" key="11">
    <source>
        <dbReference type="PROSITE" id="PS50075"/>
    </source>
</evidence>
<dbReference type="InterPro" id="IPR020807">
    <property type="entry name" value="PKS_DH"/>
</dbReference>
<dbReference type="CDD" id="cd00833">
    <property type="entry name" value="PKS"/>
    <property type="match status" value="1"/>
</dbReference>
<evidence type="ECO:0000256" key="6">
    <source>
        <dbReference type="ARBA" id="ARBA00023194"/>
    </source>
</evidence>
<feature type="domain" description="Carrier" evidence="11">
    <location>
        <begin position="1648"/>
        <end position="1723"/>
    </location>
</feature>
<dbReference type="FunFam" id="3.40.47.10:FF:000019">
    <property type="entry name" value="Polyketide synthase type I"/>
    <property type="match status" value="1"/>
</dbReference>
<name>A0A171DQC8_9ACTN</name>
<evidence type="ECO:0000256" key="9">
    <source>
        <dbReference type="PROSITE-ProRule" id="PRU01363"/>
    </source>
</evidence>
<comment type="pathway">
    <text evidence="2">Antibiotic biosynthesis.</text>
</comment>
<dbReference type="Pfam" id="PF08659">
    <property type="entry name" value="KR"/>
    <property type="match status" value="1"/>
</dbReference>
<feature type="region of interest" description="C-terminal hotdog fold" evidence="9">
    <location>
        <begin position="1051"/>
        <end position="1192"/>
    </location>
</feature>
<dbReference type="SUPFAM" id="SSF52151">
    <property type="entry name" value="FabD/lysophospholipase-like"/>
    <property type="match status" value="1"/>
</dbReference>
<feature type="coiled-coil region" evidence="10">
    <location>
        <begin position="5"/>
        <end position="32"/>
    </location>
</feature>
<dbReference type="SMART" id="SM00826">
    <property type="entry name" value="PKS_DH"/>
    <property type="match status" value="1"/>
</dbReference>
<dbReference type="InterPro" id="IPR016039">
    <property type="entry name" value="Thiolase-like"/>
</dbReference>
<dbReference type="InterPro" id="IPR014043">
    <property type="entry name" value="Acyl_transferase_dom"/>
</dbReference>
<dbReference type="InterPro" id="IPR042104">
    <property type="entry name" value="PKS_dehydratase_sf"/>
</dbReference>
<dbReference type="InterPro" id="IPR020806">
    <property type="entry name" value="PKS_PP-bd"/>
</dbReference>
<dbReference type="SUPFAM" id="SSF55048">
    <property type="entry name" value="Probable ACP-binding domain of malonyl-CoA ACP transacylase"/>
    <property type="match status" value="1"/>
</dbReference>
<dbReference type="InterPro" id="IPR036291">
    <property type="entry name" value="NAD(P)-bd_dom_sf"/>
</dbReference>
<evidence type="ECO:0000313" key="15">
    <source>
        <dbReference type="Proteomes" id="UP000077701"/>
    </source>
</evidence>
<evidence type="ECO:0000313" key="14">
    <source>
        <dbReference type="EMBL" id="GAT71270.1"/>
    </source>
</evidence>
<feature type="domain" description="PKS/mFAS DH" evidence="13">
    <location>
        <begin position="914"/>
        <end position="1192"/>
    </location>
</feature>
<dbReference type="PROSITE" id="PS00012">
    <property type="entry name" value="PHOSPHOPANTETHEINE"/>
    <property type="match status" value="1"/>
</dbReference>
<dbReference type="InterPro" id="IPR049552">
    <property type="entry name" value="PKS_DH_N"/>
</dbReference>
<dbReference type="InterPro" id="IPR014031">
    <property type="entry name" value="Ketoacyl_synth_C"/>
</dbReference>
<keyword evidence="7" id="KW-0511">Multifunctional enzyme</keyword>
<dbReference type="Gene3D" id="3.30.70.3290">
    <property type="match status" value="1"/>
</dbReference>
<keyword evidence="4" id="KW-0597">Phosphoprotein</keyword>
<keyword evidence="10" id="KW-0175">Coiled coil</keyword>
<gene>
    <name evidence="14" type="ORF">PS9374_06961</name>
</gene>
<dbReference type="Pfam" id="PF21089">
    <property type="entry name" value="PKS_DH_N"/>
    <property type="match status" value="1"/>
</dbReference>
<dbReference type="SMART" id="SM00822">
    <property type="entry name" value="PKS_KR"/>
    <property type="match status" value="1"/>
</dbReference>
<dbReference type="InterPro" id="IPR014030">
    <property type="entry name" value="Ketoacyl_synth_N"/>
</dbReference>
<feature type="active site" description="Proton donor; for dehydratase activity" evidence="9">
    <location>
        <position position="1115"/>
    </location>
</feature>
<evidence type="ECO:0000256" key="4">
    <source>
        <dbReference type="ARBA" id="ARBA00022553"/>
    </source>
</evidence>
<dbReference type="STRING" id="161355.PS9374_06961"/>
<evidence type="ECO:0000259" key="13">
    <source>
        <dbReference type="PROSITE" id="PS52019"/>
    </source>
</evidence>
<feature type="domain" description="Ketosynthase family 3 (KS3)" evidence="12">
    <location>
        <begin position="34"/>
        <end position="446"/>
    </location>
</feature>
<dbReference type="Pfam" id="PF02801">
    <property type="entry name" value="Ketoacyl-synt_C"/>
    <property type="match status" value="1"/>
</dbReference>
<dbReference type="GO" id="GO:0004312">
    <property type="term" value="F:fatty acid synthase activity"/>
    <property type="evidence" value="ECO:0007669"/>
    <property type="project" value="TreeGrafter"/>
</dbReference>
<dbReference type="Pfam" id="PF14765">
    <property type="entry name" value="PS-DH"/>
    <property type="match status" value="1"/>
</dbReference>
<dbReference type="InterPro" id="IPR016036">
    <property type="entry name" value="Malonyl_transacylase_ACP-bd"/>
</dbReference>
<organism evidence="14 15">
    <name type="scientific">Planomonospora sphaerica</name>
    <dbReference type="NCBI Taxonomy" id="161355"/>
    <lineage>
        <taxon>Bacteria</taxon>
        <taxon>Bacillati</taxon>
        <taxon>Actinomycetota</taxon>
        <taxon>Actinomycetes</taxon>
        <taxon>Streptosporangiales</taxon>
        <taxon>Streptosporangiaceae</taxon>
        <taxon>Planomonospora</taxon>
    </lineage>
</organism>
<dbReference type="SMART" id="SM00827">
    <property type="entry name" value="PKS_AT"/>
    <property type="match status" value="1"/>
</dbReference>
<evidence type="ECO:0000256" key="3">
    <source>
        <dbReference type="ARBA" id="ARBA00022450"/>
    </source>
</evidence>
<dbReference type="InterPro" id="IPR006162">
    <property type="entry name" value="Ppantetheine_attach_site"/>
</dbReference>
<dbReference type="RefSeq" id="WP_197287297.1">
    <property type="nucleotide sequence ID" value="NZ_BDCX01000024.1"/>
</dbReference>
<evidence type="ECO:0000259" key="12">
    <source>
        <dbReference type="PROSITE" id="PS52004"/>
    </source>
</evidence>
<dbReference type="SMART" id="SM00825">
    <property type="entry name" value="PKS_KS"/>
    <property type="match status" value="1"/>
</dbReference>
<evidence type="ECO:0000256" key="1">
    <source>
        <dbReference type="ARBA" id="ARBA00001957"/>
    </source>
</evidence>
<dbReference type="InterPro" id="IPR032821">
    <property type="entry name" value="PKS_assoc"/>
</dbReference>
<dbReference type="Pfam" id="PF00550">
    <property type="entry name" value="PP-binding"/>
    <property type="match status" value="1"/>
</dbReference>
<dbReference type="PROSITE" id="PS50075">
    <property type="entry name" value="CARRIER"/>
    <property type="match status" value="1"/>
</dbReference>
<evidence type="ECO:0000256" key="7">
    <source>
        <dbReference type="ARBA" id="ARBA00023268"/>
    </source>
</evidence>
<evidence type="ECO:0000256" key="2">
    <source>
        <dbReference type="ARBA" id="ARBA00004792"/>
    </source>
</evidence>
<keyword evidence="5" id="KW-0808">Transferase</keyword>
<dbReference type="GO" id="GO:0006633">
    <property type="term" value="P:fatty acid biosynthetic process"/>
    <property type="evidence" value="ECO:0007669"/>
    <property type="project" value="InterPro"/>
</dbReference>